<evidence type="ECO:0000313" key="3">
    <source>
        <dbReference type="EMBL" id="CUH54276.1"/>
    </source>
</evidence>
<dbReference type="EMBL" id="CYPW01000040">
    <property type="protein sequence ID" value="CUH54276.1"/>
    <property type="molecule type" value="Genomic_DNA"/>
</dbReference>
<dbReference type="GO" id="GO:0008270">
    <property type="term" value="F:zinc ion binding"/>
    <property type="evidence" value="ECO:0007669"/>
    <property type="project" value="InterPro"/>
</dbReference>
<dbReference type="PANTHER" id="PTHR11022">
    <property type="entry name" value="PEPTIDOGLYCAN RECOGNITION PROTEIN"/>
    <property type="match status" value="1"/>
</dbReference>
<evidence type="ECO:0000259" key="2">
    <source>
        <dbReference type="SMART" id="SM00701"/>
    </source>
</evidence>
<dbReference type="SUPFAM" id="SSF55846">
    <property type="entry name" value="N-acetylmuramoyl-L-alanine amidase-like"/>
    <property type="match status" value="1"/>
</dbReference>
<dbReference type="RefSeq" id="WP_058241412.1">
    <property type="nucleotide sequence ID" value="NZ_CYPW01000040.1"/>
</dbReference>
<dbReference type="Gene3D" id="3.40.80.10">
    <property type="entry name" value="Peptidoglycan recognition protein-like"/>
    <property type="match status" value="1"/>
</dbReference>
<dbReference type="PANTHER" id="PTHR11022:SF41">
    <property type="entry name" value="PEPTIDOGLYCAN-RECOGNITION PROTEIN LC-RELATED"/>
    <property type="match status" value="1"/>
</dbReference>
<feature type="domain" description="Peptidoglycan recognition protein family" evidence="2">
    <location>
        <begin position="1"/>
        <end position="122"/>
    </location>
</feature>
<gene>
    <name evidence="3" type="ORF">SHM7688_03746</name>
</gene>
<dbReference type="SMART" id="SM00701">
    <property type="entry name" value="PGRP"/>
    <property type="match status" value="1"/>
</dbReference>
<evidence type="ECO:0000313" key="4">
    <source>
        <dbReference type="Proteomes" id="UP000054823"/>
    </source>
</evidence>
<name>A0A0N7LSQ5_9RHOB</name>
<dbReference type="CDD" id="cd06583">
    <property type="entry name" value="PGRP"/>
    <property type="match status" value="1"/>
</dbReference>
<dbReference type="InterPro" id="IPR006619">
    <property type="entry name" value="PGRP_domain_met/bac"/>
</dbReference>
<dbReference type="GO" id="GO:0008745">
    <property type="term" value="F:N-acetylmuramoyl-L-alanine amidase activity"/>
    <property type="evidence" value="ECO:0007669"/>
    <property type="project" value="InterPro"/>
</dbReference>
<comment type="similarity">
    <text evidence="1">Belongs to the N-acetylmuramoyl-L-alanine amidase 2 family.</text>
</comment>
<sequence>MPSVKYLFVHTAAADIRNVDAVKIDEWHRAKGWNGIGYHYVILDDSHDLKPDGQVETGRAEHKNGAHVYGVNAISLGICCAGHGNIRDFTHAQKQSLVKLLVGLAEKYSVPTSNILGHREVNMLVDQGVVGSYARTTKSCPGDKVDMDAMRSAVEMARGDSGTGPVVGQVSPTDAVEALKMLAKSEALMGDAVDEWRQFLFNGEIQSLIESV</sequence>
<keyword evidence="4" id="KW-1185">Reference proteome</keyword>
<dbReference type="STRING" id="321267.SHM7688_03746"/>
<dbReference type="Proteomes" id="UP000054823">
    <property type="component" value="Unassembled WGS sequence"/>
</dbReference>
<protein>
    <submittedName>
        <fullName evidence="3">Lysozyme</fullName>
    </submittedName>
</protein>
<evidence type="ECO:0000256" key="1">
    <source>
        <dbReference type="ARBA" id="ARBA00007553"/>
    </source>
</evidence>
<proteinExistence type="inferred from homology"/>
<dbReference type="InterPro" id="IPR036505">
    <property type="entry name" value="Amidase/PGRP_sf"/>
</dbReference>
<organism evidence="3 4">
    <name type="scientific">Shimia marina</name>
    <dbReference type="NCBI Taxonomy" id="321267"/>
    <lineage>
        <taxon>Bacteria</taxon>
        <taxon>Pseudomonadati</taxon>
        <taxon>Pseudomonadota</taxon>
        <taxon>Alphaproteobacteria</taxon>
        <taxon>Rhodobacterales</taxon>
        <taxon>Roseobacteraceae</taxon>
    </lineage>
</organism>
<dbReference type="AlphaFoldDB" id="A0A0N7LSQ5"/>
<dbReference type="GO" id="GO:0009253">
    <property type="term" value="P:peptidoglycan catabolic process"/>
    <property type="evidence" value="ECO:0007669"/>
    <property type="project" value="InterPro"/>
</dbReference>
<dbReference type="InterPro" id="IPR002502">
    <property type="entry name" value="Amidase_domain"/>
</dbReference>
<reference evidence="3 4" key="1">
    <citation type="submission" date="2015-09" db="EMBL/GenBank/DDBJ databases">
        <authorList>
            <consortium name="Swine Surveillance"/>
        </authorList>
    </citation>
    <scope>NUCLEOTIDE SEQUENCE [LARGE SCALE GENOMIC DNA]</scope>
    <source>
        <strain evidence="3 4">CECT 7688</strain>
    </source>
</reference>
<dbReference type="OrthoDB" id="8754850at2"/>
<accession>A0A0N7LSQ5</accession>
<dbReference type="Pfam" id="PF01510">
    <property type="entry name" value="Amidase_2"/>
    <property type="match status" value="1"/>
</dbReference>
<dbReference type="InterPro" id="IPR015510">
    <property type="entry name" value="PGRP"/>
</dbReference>